<dbReference type="Gene3D" id="3.90.550.10">
    <property type="entry name" value="Spore Coat Polysaccharide Biosynthesis Protein SpsA, Chain A"/>
    <property type="match status" value="1"/>
</dbReference>
<dbReference type="EC" id="2.7.7.43" evidence="1"/>
<dbReference type="EMBL" id="JYNY01000232">
    <property type="protein sequence ID" value="KJJ84935.1"/>
    <property type="molecule type" value="Genomic_DNA"/>
</dbReference>
<keyword evidence="1" id="KW-0548">Nucleotidyltransferase</keyword>
<proteinExistence type="predicted"/>
<evidence type="ECO:0000313" key="1">
    <source>
        <dbReference type="EMBL" id="KJJ84935.1"/>
    </source>
</evidence>
<comment type="caution">
    <text evidence="1">The sequence shown here is derived from an EMBL/GenBank/DDBJ whole genome shotgun (WGS) entry which is preliminary data.</text>
</comment>
<dbReference type="AlphaFoldDB" id="A0A0F0CU21"/>
<keyword evidence="1" id="KW-0808">Transferase</keyword>
<dbReference type="InterPro" id="IPR029044">
    <property type="entry name" value="Nucleotide-diphossugar_trans"/>
</dbReference>
<dbReference type="InterPro" id="IPR003329">
    <property type="entry name" value="Cytidylyl_trans"/>
</dbReference>
<evidence type="ECO:0000313" key="2">
    <source>
        <dbReference type="Proteomes" id="UP000033428"/>
    </source>
</evidence>
<dbReference type="PANTHER" id="PTHR42866:SF1">
    <property type="entry name" value="SPORE COAT POLYSACCHARIDE BIOSYNTHESIS PROTEIN SPSF"/>
    <property type="match status" value="1"/>
</dbReference>
<dbReference type="GO" id="GO:0008781">
    <property type="term" value="F:N-acylneuraminate cytidylyltransferase activity"/>
    <property type="evidence" value="ECO:0007669"/>
    <property type="project" value="UniProtKB-EC"/>
</dbReference>
<reference evidence="1 2" key="1">
    <citation type="submission" date="2015-02" db="EMBL/GenBank/DDBJ databases">
        <title>Single-cell genomics of uncultivated deep-branching MTB reveals a conserved set of magnetosome genes.</title>
        <authorList>
            <person name="Kolinko S."/>
            <person name="Richter M."/>
            <person name="Glockner F.O."/>
            <person name="Brachmann A."/>
            <person name="Schuler D."/>
        </authorList>
    </citation>
    <scope>NUCLEOTIDE SEQUENCE [LARGE SCALE GENOMIC DNA]</scope>
    <source>
        <strain evidence="1">SKK-01</strain>
    </source>
</reference>
<accession>A0A0F0CU21</accession>
<organism evidence="1 2">
    <name type="scientific">Candidatus Omnitrophus magneticus</name>
    <dbReference type="NCBI Taxonomy" id="1609969"/>
    <lineage>
        <taxon>Bacteria</taxon>
        <taxon>Pseudomonadati</taxon>
        <taxon>Candidatus Omnitrophota</taxon>
        <taxon>Candidatus Omnitrophus</taxon>
    </lineage>
</organism>
<gene>
    <name evidence="1" type="ORF">OMAG_001165</name>
</gene>
<dbReference type="GO" id="GO:0005829">
    <property type="term" value="C:cytosol"/>
    <property type="evidence" value="ECO:0007669"/>
    <property type="project" value="TreeGrafter"/>
</dbReference>
<keyword evidence="2" id="KW-1185">Reference proteome</keyword>
<dbReference type="SUPFAM" id="SSF53448">
    <property type="entry name" value="Nucleotide-diphospho-sugar transferases"/>
    <property type="match status" value="1"/>
</dbReference>
<protein>
    <submittedName>
        <fullName evidence="1">Acylneuraminate cytidylyltransferase</fullName>
        <ecNumber evidence="1">2.7.7.43</ecNumber>
    </submittedName>
</protein>
<dbReference type="Pfam" id="PF02348">
    <property type="entry name" value="CTP_transf_3"/>
    <property type="match status" value="1"/>
</dbReference>
<dbReference type="Proteomes" id="UP000033428">
    <property type="component" value="Unassembled WGS sequence"/>
</dbReference>
<name>A0A0F0CU21_9BACT</name>
<sequence length="268" mass="30665">MQNKIGAIIPIRLASERLPRKALKEICGRPCVYHLLDRVLDVPYLEKKNIVVCTTLDKSDDDLVEVVESYGASVFRGSTDDIIKRFYDAIAKYDFEYVIQVDGDDILCDSLYMKLSMDKLLEDKSLDIVTCEGLPLGIASKSFTRIAMEKVYAKYKTEKNDTGFGYFFTKTGICKVGEIAPVSHEHILNEARLTLDYEEDFEVFKKIIEALYVKGKVFGLSEVTSFLRENPEVMAINNKLDKEYWTRTKQKAKLEYQDSLGNMRGIEI</sequence>
<dbReference type="PANTHER" id="PTHR42866">
    <property type="entry name" value="3-DEOXY-MANNO-OCTULOSONATE CYTIDYLYLTRANSFERASE"/>
    <property type="match status" value="1"/>
</dbReference>